<dbReference type="SUPFAM" id="SSF53850">
    <property type="entry name" value="Periplasmic binding protein-like II"/>
    <property type="match status" value="1"/>
</dbReference>
<dbReference type="Pfam" id="PF01547">
    <property type="entry name" value="SBP_bac_1"/>
    <property type="match status" value="1"/>
</dbReference>
<protein>
    <recommendedName>
        <fullName evidence="3">ABC transporter substrate-binding protein</fullName>
    </recommendedName>
</protein>
<reference evidence="2" key="1">
    <citation type="submission" date="2018-12" db="EMBL/GenBank/DDBJ databases">
        <title>Tengunoibacter tsumagoiensis gen. nov., sp. nov., Dictyobacter kobayashii sp. nov., D. alpinus sp. nov., and D. joshuensis sp. nov. and description of Dictyobacteraceae fam. nov. within the order Ktedonobacterales isolated from Tengu-no-mugimeshi.</title>
        <authorList>
            <person name="Wang C.M."/>
            <person name="Zheng Y."/>
            <person name="Sakai Y."/>
            <person name="Toyoda A."/>
            <person name="Minakuchi Y."/>
            <person name="Abe K."/>
            <person name="Yokota A."/>
            <person name="Yabe S."/>
        </authorList>
    </citation>
    <scope>NUCLEOTIDE SEQUENCE [LARGE SCALE GENOMIC DNA]</scope>
    <source>
        <strain evidence="2">Uno11</strain>
    </source>
</reference>
<sequence>MVCHPGPWVDAEIALFQKANPSIKVKKTTQASGTFDNLYALAVKSGNQPDVSMIPQKPNLNIQVDQGWFLPVDKWANSAWRAKFPAGTFHEGSNEFKGKLYSAPFSGTAPWLQLYINNKVFKDAGLVNADGSVFVPKTWDDVTHAAETITKKSGGSTYGLGFGNSAFNLLFWWIHVFVLGAGSPGGAYGIDYRTGKYTFGTDRNYSDFLTLFKEWKTKGYFHPNSISLTDEVARAYFERGKFGMTVGGVWNQPEWTQHNFTDYTLTTLLSPDPTPKGYFPYTPGGTFVAISSKTKHPDESWAWFDWIYSPAAGKRWVALGEDLSIFQQNNDPALVKFKPFGQYVATSKLVLPAPDPTVRNPLTSNVQVQGVKPDFGDLAVGYYTGQISDLQSALTDLQGRMQKAQDDGIKQAQAKGIKVSDSDYVFADWDLTKPYITKPAS</sequence>
<name>A0A402ACP8_9CHLR</name>
<evidence type="ECO:0000313" key="1">
    <source>
        <dbReference type="EMBL" id="GCE16882.1"/>
    </source>
</evidence>
<dbReference type="Proteomes" id="UP000287188">
    <property type="component" value="Unassembled WGS sequence"/>
</dbReference>
<comment type="caution">
    <text evidence="1">The sequence shown here is derived from an EMBL/GenBank/DDBJ whole genome shotgun (WGS) entry which is preliminary data.</text>
</comment>
<dbReference type="InterPro" id="IPR050490">
    <property type="entry name" value="Bact_solute-bd_prot1"/>
</dbReference>
<dbReference type="PANTHER" id="PTHR43649:SF12">
    <property type="entry name" value="DIACETYLCHITOBIOSE BINDING PROTEIN DASA"/>
    <property type="match status" value="1"/>
</dbReference>
<dbReference type="Gene3D" id="3.40.190.10">
    <property type="entry name" value="Periplasmic binding protein-like II"/>
    <property type="match status" value="1"/>
</dbReference>
<dbReference type="InterPro" id="IPR006059">
    <property type="entry name" value="SBP"/>
</dbReference>
<dbReference type="EMBL" id="BIFS01000001">
    <property type="protein sequence ID" value="GCE16882.1"/>
    <property type="molecule type" value="Genomic_DNA"/>
</dbReference>
<dbReference type="AlphaFoldDB" id="A0A402ACP8"/>
<accession>A0A402ACP8</accession>
<evidence type="ECO:0000313" key="2">
    <source>
        <dbReference type="Proteomes" id="UP000287188"/>
    </source>
</evidence>
<dbReference type="PANTHER" id="PTHR43649">
    <property type="entry name" value="ARABINOSE-BINDING PROTEIN-RELATED"/>
    <property type="match status" value="1"/>
</dbReference>
<dbReference type="RefSeq" id="WP_218031696.1">
    <property type="nucleotide sequence ID" value="NZ_BIFS01000001.1"/>
</dbReference>
<evidence type="ECO:0008006" key="3">
    <source>
        <dbReference type="Google" id="ProtNLM"/>
    </source>
</evidence>
<gene>
    <name evidence="1" type="ORF">KDK_06820</name>
</gene>
<keyword evidence="2" id="KW-1185">Reference proteome</keyword>
<proteinExistence type="predicted"/>
<organism evidence="1 2">
    <name type="scientific">Dictyobacter kobayashii</name>
    <dbReference type="NCBI Taxonomy" id="2014872"/>
    <lineage>
        <taxon>Bacteria</taxon>
        <taxon>Bacillati</taxon>
        <taxon>Chloroflexota</taxon>
        <taxon>Ktedonobacteria</taxon>
        <taxon>Ktedonobacterales</taxon>
        <taxon>Dictyobacteraceae</taxon>
        <taxon>Dictyobacter</taxon>
    </lineage>
</organism>